<accession>A0ABW2GFP3</accession>
<comment type="caution">
    <text evidence="2">The sequence shown here is derived from an EMBL/GenBank/DDBJ whole genome shotgun (WGS) entry which is preliminary data.</text>
</comment>
<keyword evidence="2" id="KW-0378">Hydrolase</keyword>
<evidence type="ECO:0000259" key="1">
    <source>
        <dbReference type="Pfam" id="PF13392"/>
    </source>
</evidence>
<dbReference type="CDD" id="cd00085">
    <property type="entry name" value="HNHc"/>
    <property type="match status" value="1"/>
</dbReference>
<reference evidence="3" key="1">
    <citation type="journal article" date="2019" name="Int. J. Syst. Evol. Microbiol.">
        <title>The Global Catalogue of Microorganisms (GCM) 10K type strain sequencing project: providing services to taxonomists for standard genome sequencing and annotation.</title>
        <authorList>
            <consortium name="The Broad Institute Genomics Platform"/>
            <consortium name="The Broad Institute Genome Sequencing Center for Infectious Disease"/>
            <person name="Wu L."/>
            <person name="Ma J."/>
        </authorList>
    </citation>
    <scope>NUCLEOTIDE SEQUENCE [LARGE SCALE GENOMIC DNA]</scope>
    <source>
        <strain evidence="3">CGMCC 1.13681</strain>
    </source>
</reference>
<keyword evidence="3" id="KW-1185">Reference proteome</keyword>
<feature type="domain" description="HNH nuclease" evidence="1">
    <location>
        <begin position="175"/>
        <end position="196"/>
    </location>
</feature>
<proteinExistence type="predicted"/>
<sequence>MGASPYTRERLAEAAAAANTMGEVMERLGVDPTAATRTYLWQRMKHFGIDTSHFTYERYVRWTREKLSEAVAACSNMTQVLVHLGLDPVGGNHTHISRRVRAMGIDTSHFIPAQRSERMKGNARRRGPEEILVQRDVERGRRVPGARLGRALREIGVPEVCAMCDTGPEWYGDPLPLEVDHIDGDWRNNRPGNLRFLCPNCHSTTDGYRGRGVRRRS</sequence>
<gene>
    <name evidence="2" type="ORF">ACFQLX_09830</name>
</gene>
<dbReference type="GO" id="GO:0004519">
    <property type="term" value="F:endonuclease activity"/>
    <property type="evidence" value="ECO:0007669"/>
    <property type="project" value="UniProtKB-KW"/>
</dbReference>
<dbReference type="Proteomes" id="UP001596413">
    <property type="component" value="Unassembled WGS sequence"/>
</dbReference>
<protein>
    <submittedName>
        <fullName evidence="2">HNH endonuclease signature motif containing protein</fullName>
    </submittedName>
</protein>
<dbReference type="RefSeq" id="WP_386413932.1">
    <property type="nucleotide sequence ID" value="NZ_JBHSZO010000012.1"/>
</dbReference>
<dbReference type="InterPro" id="IPR003615">
    <property type="entry name" value="HNH_nuc"/>
</dbReference>
<evidence type="ECO:0000313" key="3">
    <source>
        <dbReference type="Proteomes" id="UP001596413"/>
    </source>
</evidence>
<dbReference type="EMBL" id="JBHSZO010000012">
    <property type="protein sequence ID" value="MFC7218462.1"/>
    <property type="molecule type" value="Genomic_DNA"/>
</dbReference>
<evidence type="ECO:0000313" key="2">
    <source>
        <dbReference type="EMBL" id="MFC7218462.1"/>
    </source>
</evidence>
<keyword evidence="2" id="KW-0255">Endonuclease</keyword>
<organism evidence="2 3">
    <name type="scientific">Streptomyces polyrhachis</name>
    <dbReference type="NCBI Taxonomy" id="1282885"/>
    <lineage>
        <taxon>Bacteria</taxon>
        <taxon>Bacillati</taxon>
        <taxon>Actinomycetota</taxon>
        <taxon>Actinomycetes</taxon>
        <taxon>Kitasatosporales</taxon>
        <taxon>Streptomycetaceae</taxon>
        <taxon>Streptomyces</taxon>
    </lineage>
</organism>
<dbReference type="Pfam" id="PF13392">
    <property type="entry name" value="HNH_3"/>
    <property type="match status" value="1"/>
</dbReference>
<keyword evidence="2" id="KW-0540">Nuclease</keyword>
<name>A0ABW2GFP3_9ACTN</name>